<accession>X0Z914</accession>
<name>X0Z914_9ZZZZ</name>
<reference evidence="1" key="1">
    <citation type="journal article" date="2014" name="Front. Microbiol.">
        <title>High frequency of phylogenetically diverse reductive dehalogenase-homologous genes in deep subseafloor sedimentary metagenomes.</title>
        <authorList>
            <person name="Kawai M."/>
            <person name="Futagami T."/>
            <person name="Toyoda A."/>
            <person name="Takaki Y."/>
            <person name="Nishi S."/>
            <person name="Hori S."/>
            <person name="Arai W."/>
            <person name="Tsubouchi T."/>
            <person name="Morono Y."/>
            <person name="Uchiyama I."/>
            <person name="Ito T."/>
            <person name="Fujiyama A."/>
            <person name="Inagaki F."/>
            <person name="Takami H."/>
        </authorList>
    </citation>
    <scope>NUCLEOTIDE SEQUENCE</scope>
    <source>
        <strain evidence="1">Expedition CK06-06</strain>
    </source>
</reference>
<proteinExistence type="predicted"/>
<protein>
    <submittedName>
        <fullName evidence="1">Uncharacterized protein</fullName>
    </submittedName>
</protein>
<organism evidence="1">
    <name type="scientific">marine sediment metagenome</name>
    <dbReference type="NCBI Taxonomy" id="412755"/>
    <lineage>
        <taxon>unclassified sequences</taxon>
        <taxon>metagenomes</taxon>
        <taxon>ecological metagenomes</taxon>
    </lineage>
</organism>
<feature type="non-terminal residue" evidence="1">
    <location>
        <position position="51"/>
    </location>
</feature>
<gene>
    <name evidence="1" type="ORF">S01H1_84839</name>
</gene>
<evidence type="ECO:0000313" key="1">
    <source>
        <dbReference type="EMBL" id="GAG44951.1"/>
    </source>
</evidence>
<dbReference type="EMBL" id="BARS01058043">
    <property type="protein sequence ID" value="GAG44951.1"/>
    <property type="molecule type" value="Genomic_DNA"/>
</dbReference>
<comment type="caution">
    <text evidence="1">The sequence shown here is derived from an EMBL/GenBank/DDBJ whole genome shotgun (WGS) entry which is preliminary data.</text>
</comment>
<sequence>MDKAVKDQVQAYFKQQAQIGIPDYIFTSTGYNWDGEYTPDDEDSSRANSGL</sequence>
<dbReference type="AlphaFoldDB" id="X0Z914"/>